<accession>A0ABW9AAK3</accession>
<protein>
    <submittedName>
        <fullName evidence="1">Uncharacterized protein</fullName>
    </submittedName>
</protein>
<keyword evidence="2" id="KW-1185">Reference proteome</keyword>
<evidence type="ECO:0000313" key="2">
    <source>
        <dbReference type="Proteomes" id="UP001629246"/>
    </source>
</evidence>
<gene>
    <name evidence="1" type="ORF">PQR62_13360</name>
</gene>
<name>A0ABW9AAK3_9BURK</name>
<evidence type="ECO:0000313" key="1">
    <source>
        <dbReference type="EMBL" id="MFL9925259.1"/>
    </source>
</evidence>
<dbReference type="RefSeq" id="WP_408158433.1">
    <property type="nucleotide sequence ID" value="NZ_JAQQFM010000005.1"/>
</dbReference>
<proteinExistence type="predicted"/>
<organism evidence="1 2">
    <name type="scientific">Herbaspirillum lusitanum</name>
    <dbReference type="NCBI Taxonomy" id="213312"/>
    <lineage>
        <taxon>Bacteria</taxon>
        <taxon>Pseudomonadati</taxon>
        <taxon>Pseudomonadota</taxon>
        <taxon>Betaproteobacteria</taxon>
        <taxon>Burkholderiales</taxon>
        <taxon>Oxalobacteraceae</taxon>
        <taxon>Herbaspirillum</taxon>
    </lineage>
</organism>
<sequence>MKRHTRLIDLSIDSSGSADQAVIDLQPRVTKLEKHKYAAYVDTHIGPLWSMLLDSPARPVRICKNRKAAMKAALKLLAGVRKQQKQPRV</sequence>
<dbReference type="EMBL" id="JAQQFM010000005">
    <property type="protein sequence ID" value="MFL9925259.1"/>
    <property type="molecule type" value="Genomic_DNA"/>
</dbReference>
<reference evidence="1 2" key="1">
    <citation type="journal article" date="2024" name="Chem. Sci.">
        <title>Discovery of megapolipeptins by genome mining of a Burkholderiales bacteria collection.</title>
        <authorList>
            <person name="Paulo B.S."/>
            <person name="Recchia M.J.J."/>
            <person name="Lee S."/>
            <person name="Fergusson C.H."/>
            <person name="Romanowski S.B."/>
            <person name="Hernandez A."/>
            <person name="Krull N."/>
            <person name="Liu D.Y."/>
            <person name="Cavanagh H."/>
            <person name="Bos A."/>
            <person name="Gray C.A."/>
            <person name="Murphy B.T."/>
            <person name="Linington R.G."/>
            <person name="Eustaquio A.S."/>
        </authorList>
    </citation>
    <scope>NUCLEOTIDE SEQUENCE [LARGE SCALE GENOMIC DNA]</scope>
    <source>
        <strain evidence="1 2">RL21-008-BIB-A</strain>
    </source>
</reference>
<comment type="caution">
    <text evidence="1">The sequence shown here is derived from an EMBL/GenBank/DDBJ whole genome shotgun (WGS) entry which is preliminary data.</text>
</comment>
<dbReference type="Proteomes" id="UP001629246">
    <property type="component" value="Unassembled WGS sequence"/>
</dbReference>